<comment type="caution">
    <text evidence="1">The sequence shown here is derived from an EMBL/GenBank/DDBJ whole genome shotgun (WGS) entry which is preliminary data.</text>
</comment>
<evidence type="ECO:0000313" key="2">
    <source>
        <dbReference type="Proteomes" id="UP000585665"/>
    </source>
</evidence>
<evidence type="ECO:0000313" key="1">
    <source>
        <dbReference type="EMBL" id="NVN41524.1"/>
    </source>
</evidence>
<protein>
    <submittedName>
        <fullName evidence="1">CbtA family protein</fullName>
    </submittedName>
</protein>
<name>A0A850PBQ5_9PROT</name>
<gene>
    <name evidence="1" type="ORF">HUK82_13260</name>
</gene>
<organism evidence="1 2">
    <name type="scientific">Ameyamaea chiangmaiensis</name>
    <dbReference type="NCBI Taxonomy" id="442969"/>
    <lineage>
        <taxon>Bacteria</taxon>
        <taxon>Pseudomonadati</taxon>
        <taxon>Pseudomonadota</taxon>
        <taxon>Alphaproteobacteria</taxon>
        <taxon>Acetobacterales</taxon>
        <taxon>Acetobacteraceae</taxon>
        <taxon>Ameyamaea</taxon>
    </lineage>
</organism>
<dbReference type="EMBL" id="JABXXR010000140">
    <property type="protein sequence ID" value="NVN41524.1"/>
    <property type="molecule type" value="Genomic_DNA"/>
</dbReference>
<dbReference type="Proteomes" id="UP000585665">
    <property type="component" value="Unassembled WGS sequence"/>
</dbReference>
<keyword evidence="2" id="KW-1185">Reference proteome</keyword>
<accession>A0A850PBQ5</accession>
<proteinExistence type="predicted"/>
<dbReference type="AlphaFoldDB" id="A0A850PBQ5"/>
<dbReference type="Pfam" id="PF09490">
    <property type="entry name" value="CbtA"/>
    <property type="match status" value="1"/>
</dbReference>
<dbReference type="InterPro" id="IPR012666">
    <property type="entry name" value="CbtA_put"/>
</dbReference>
<sequence length="43" mass="4527">MMGRLLARGMIAGVLAACLAFAFARLFGEPQVALSIAFEAARD</sequence>
<reference evidence="1 2" key="1">
    <citation type="submission" date="2020-06" db="EMBL/GenBank/DDBJ databases">
        <title>Description of novel acetic acid bacteria.</title>
        <authorList>
            <person name="Sombolestani A."/>
        </authorList>
    </citation>
    <scope>NUCLEOTIDE SEQUENCE [LARGE SCALE GENOMIC DNA]</scope>
    <source>
        <strain evidence="1 2">LMG 27010</strain>
    </source>
</reference>
<feature type="non-terminal residue" evidence="1">
    <location>
        <position position="43"/>
    </location>
</feature>